<dbReference type="GO" id="GO:0008080">
    <property type="term" value="F:N-acetyltransferase activity"/>
    <property type="evidence" value="ECO:0007669"/>
    <property type="project" value="InterPro"/>
</dbReference>
<dbReference type="KEGG" id="tbs:A3L01_01695"/>
<dbReference type="AlphaFoldDB" id="A0A2Z2MET8"/>
<dbReference type="Pfam" id="PF00583">
    <property type="entry name" value="Acetyltransf_1"/>
    <property type="match status" value="1"/>
</dbReference>
<dbReference type="SUPFAM" id="SSF55729">
    <property type="entry name" value="Acyl-CoA N-acyltransferases (Nat)"/>
    <property type="match status" value="1"/>
</dbReference>
<dbReference type="Gene3D" id="3.40.630.30">
    <property type="match status" value="1"/>
</dbReference>
<dbReference type="PANTHER" id="PTHR13947">
    <property type="entry name" value="GNAT FAMILY N-ACETYLTRANSFERASE"/>
    <property type="match status" value="1"/>
</dbReference>
<evidence type="ECO:0000313" key="4">
    <source>
        <dbReference type="Proteomes" id="UP000250272"/>
    </source>
</evidence>
<dbReference type="OrthoDB" id="194677at2157"/>
<dbReference type="InterPro" id="IPR016181">
    <property type="entry name" value="Acyl_CoA_acyltransferase"/>
</dbReference>
<dbReference type="RefSeq" id="WP_157723209.1">
    <property type="nucleotide sequence ID" value="NZ_CP015101.1"/>
</dbReference>
<name>A0A2Z2MET8_9EURY</name>
<dbReference type="Proteomes" id="UP000250272">
    <property type="component" value="Chromosome"/>
</dbReference>
<dbReference type="PROSITE" id="PS51186">
    <property type="entry name" value="GNAT"/>
    <property type="match status" value="1"/>
</dbReference>
<dbReference type="GeneID" id="33325444"/>
<dbReference type="CDD" id="cd04301">
    <property type="entry name" value="NAT_SF"/>
    <property type="match status" value="1"/>
</dbReference>
<evidence type="ECO:0000256" key="1">
    <source>
        <dbReference type="ARBA" id="ARBA00022679"/>
    </source>
</evidence>
<reference evidence="3 4" key="1">
    <citation type="submission" date="2016-04" db="EMBL/GenBank/DDBJ databases">
        <title>Complete genome sequence of Thermococcus barossii type strain SHCK-94.</title>
        <authorList>
            <person name="Oger P.M."/>
        </authorList>
    </citation>
    <scope>NUCLEOTIDE SEQUENCE [LARGE SCALE GENOMIC DNA]</scope>
    <source>
        <strain evidence="3 4">SHCK-94</strain>
    </source>
</reference>
<dbReference type="InterPro" id="IPR050769">
    <property type="entry name" value="NAT_camello-type"/>
</dbReference>
<dbReference type="EMBL" id="CP015101">
    <property type="protein sequence ID" value="ASJ04143.1"/>
    <property type="molecule type" value="Genomic_DNA"/>
</dbReference>
<evidence type="ECO:0000259" key="2">
    <source>
        <dbReference type="PROSITE" id="PS51186"/>
    </source>
</evidence>
<dbReference type="PANTHER" id="PTHR13947:SF37">
    <property type="entry name" value="LD18367P"/>
    <property type="match status" value="1"/>
</dbReference>
<feature type="domain" description="N-acetyltransferase" evidence="2">
    <location>
        <begin position="3"/>
        <end position="164"/>
    </location>
</feature>
<gene>
    <name evidence="3" type="ORF">A3L01_01695</name>
</gene>
<proteinExistence type="predicted"/>
<keyword evidence="1" id="KW-0808">Transferase</keyword>
<protein>
    <recommendedName>
        <fullName evidence="2">N-acetyltransferase domain-containing protein</fullName>
    </recommendedName>
</protein>
<accession>A0A2Z2MET8</accession>
<keyword evidence="4" id="KW-1185">Reference proteome</keyword>
<evidence type="ECO:0000313" key="3">
    <source>
        <dbReference type="EMBL" id="ASJ04143.1"/>
    </source>
</evidence>
<organism evidence="3 4">
    <name type="scientific">Thermococcus barossii</name>
    <dbReference type="NCBI Taxonomy" id="54077"/>
    <lineage>
        <taxon>Archaea</taxon>
        <taxon>Methanobacteriati</taxon>
        <taxon>Methanobacteriota</taxon>
        <taxon>Thermococci</taxon>
        <taxon>Thermococcales</taxon>
        <taxon>Thermococcaceae</taxon>
        <taxon>Thermococcus</taxon>
    </lineage>
</organism>
<sequence length="290" mass="32447">MKLRIREATIWDCQRIVGIYLSNSPWRDSPYETYLQVGPWGLEETCAIHLNNLKLAGGKALIAELDGKVAGEAEVFISDEVWGGKRTKTAHLSVIEVARWYQGKGIGRALLEHVMKLAEEENCDLLTVTPEKRALGFYRKLGFDRTVYHGVIADIATDAGKESPEATQLTPGWDDLKELPLSLGQFQSSYNHWFSEFVDRVADVDGRVHFESGRIGGGFYVLEGSFFDRKTATAYFWGENGLEGLRQLTALARRRGFKTLRTSLDRGLISGSLEFSITPLDEVLILAKSL</sequence>
<dbReference type="InterPro" id="IPR000182">
    <property type="entry name" value="GNAT_dom"/>
</dbReference>